<organism evidence="1 2">
    <name type="scientific">Fragilariopsis cylindrus CCMP1102</name>
    <dbReference type="NCBI Taxonomy" id="635003"/>
    <lineage>
        <taxon>Eukaryota</taxon>
        <taxon>Sar</taxon>
        <taxon>Stramenopiles</taxon>
        <taxon>Ochrophyta</taxon>
        <taxon>Bacillariophyta</taxon>
        <taxon>Bacillariophyceae</taxon>
        <taxon>Bacillariophycidae</taxon>
        <taxon>Bacillariales</taxon>
        <taxon>Bacillariaceae</taxon>
        <taxon>Fragilariopsis</taxon>
    </lineage>
</organism>
<dbReference type="KEGG" id="fcy:FRACYDRAFT_239184"/>
<dbReference type="OrthoDB" id="43961at2759"/>
<dbReference type="AlphaFoldDB" id="A0A1E7FEL7"/>
<gene>
    <name evidence="1" type="ORF">FRACYDRAFT_239184</name>
</gene>
<dbReference type="EMBL" id="KV784358">
    <property type="protein sequence ID" value="OEU16587.1"/>
    <property type="molecule type" value="Genomic_DNA"/>
</dbReference>
<protein>
    <submittedName>
        <fullName evidence="1">Uncharacterized protein</fullName>
    </submittedName>
</protein>
<dbReference type="InParanoid" id="A0A1E7FEL7"/>
<name>A0A1E7FEL7_9STRA</name>
<evidence type="ECO:0000313" key="2">
    <source>
        <dbReference type="Proteomes" id="UP000095751"/>
    </source>
</evidence>
<keyword evidence="2" id="KW-1185">Reference proteome</keyword>
<sequence>MVSFSLHRITLIALSIFLLNGEFTVSFYTRQNNIVQFQWQRKDLLRSNTSLDLYTETVDRRSSFVLFIPFCFIAPIISSAATIGEQEKKPFAPLESLLPAVRLKKSIDLAVGLTKSLVKESSIGKVNTETLEQLEDILLKPHSYVQTLKLQVVPSKPADLYLKSYKPMTGDLPLQRYLVQNGDINTWKRLKRSEKAMEYTSEIRAALNAYTDALSFSADSYLLNVDKATRSNMVREDRLPDLKQVITSDMGIRYLYRNQVLTSMDDAKAELQYQLLHFEKDGFDGNELVVLLGLAGEAMDRWLSLVPPDDVKDAVIMLSV</sequence>
<dbReference type="Proteomes" id="UP000095751">
    <property type="component" value="Unassembled WGS sequence"/>
</dbReference>
<accession>A0A1E7FEL7</accession>
<reference evidence="1 2" key="1">
    <citation type="submission" date="2016-09" db="EMBL/GenBank/DDBJ databases">
        <title>Extensive genetic diversity and differential bi-allelic expression allows diatom success in the polar Southern Ocean.</title>
        <authorList>
            <consortium name="DOE Joint Genome Institute"/>
            <person name="Mock T."/>
            <person name="Otillar R.P."/>
            <person name="Strauss J."/>
            <person name="Dupont C."/>
            <person name="Frickenhaus S."/>
            <person name="Maumus F."/>
            <person name="Mcmullan M."/>
            <person name="Sanges R."/>
            <person name="Schmutz J."/>
            <person name="Toseland A."/>
            <person name="Valas R."/>
            <person name="Veluchamy A."/>
            <person name="Ward B.J."/>
            <person name="Allen A."/>
            <person name="Barry K."/>
            <person name="Falciatore A."/>
            <person name="Ferrante M."/>
            <person name="Fortunato A.E."/>
            <person name="Gloeckner G."/>
            <person name="Gruber A."/>
            <person name="Hipkin R."/>
            <person name="Janech M."/>
            <person name="Kroth P."/>
            <person name="Leese F."/>
            <person name="Lindquist E."/>
            <person name="Lyon B.R."/>
            <person name="Martin J."/>
            <person name="Mayer C."/>
            <person name="Parker M."/>
            <person name="Quesneville H."/>
            <person name="Raymond J."/>
            <person name="Uhlig C."/>
            <person name="Valentin K.U."/>
            <person name="Worden A.Z."/>
            <person name="Armbrust E.V."/>
            <person name="Bowler C."/>
            <person name="Green B."/>
            <person name="Moulton V."/>
            <person name="Van Oosterhout C."/>
            <person name="Grigoriev I."/>
        </authorList>
    </citation>
    <scope>NUCLEOTIDE SEQUENCE [LARGE SCALE GENOMIC DNA]</scope>
    <source>
        <strain evidence="1 2">CCMP1102</strain>
    </source>
</reference>
<proteinExistence type="predicted"/>
<evidence type="ECO:0000313" key="1">
    <source>
        <dbReference type="EMBL" id="OEU16587.1"/>
    </source>
</evidence>